<protein>
    <submittedName>
        <fullName evidence="5">Putative ADP-ribosylglycohydrolase</fullName>
    </submittedName>
</protein>
<organism evidence="5 6">
    <name type="scientific">Euzebya pacifica</name>
    <dbReference type="NCBI Taxonomy" id="1608957"/>
    <lineage>
        <taxon>Bacteria</taxon>
        <taxon>Bacillati</taxon>
        <taxon>Actinomycetota</taxon>
        <taxon>Nitriliruptoria</taxon>
        <taxon>Euzebyales</taxon>
    </lineage>
</organism>
<comment type="similarity">
    <text evidence="1">Belongs to the ADP-ribosylglycohydrolase family.</text>
</comment>
<dbReference type="EMBL" id="CP031166">
    <property type="protein sequence ID" value="AXV09845.1"/>
    <property type="molecule type" value="Genomic_DNA"/>
</dbReference>
<dbReference type="Gene3D" id="1.10.4080.10">
    <property type="entry name" value="ADP-ribosylation/Crystallin J1"/>
    <property type="match status" value="1"/>
</dbReference>
<reference evidence="5 6" key="1">
    <citation type="submission" date="2018-09" db="EMBL/GenBank/DDBJ databases">
        <title>Complete genome sequence of Euzebya sp. DY32-46 isolated from seawater of Pacific Ocean.</title>
        <authorList>
            <person name="Xu L."/>
            <person name="Wu Y.-H."/>
            <person name="Xu X.-W."/>
        </authorList>
    </citation>
    <scope>NUCLEOTIDE SEQUENCE [LARGE SCALE GENOMIC DNA]</scope>
    <source>
        <strain evidence="5 6">DY32-46</strain>
        <plasmid evidence="6">pedy32-46i</plasmid>
    </source>
</reference>
<keyword evidence="5" id="KW-0614">Plasmid</keyword>
<geneLocation type="plasmid" evidence="6">
    <name>pedy32-46i</name>
</geneLocation>
<dbReference type="PANTHER" id="PTHR16222">
    <property type="entry name" value="ADP-RIBOSYLGLYCOHYDROLASE"/>
    <property type="match status" value="1"/>
</dbReference>
<dbReference type="InterPro" id="IPR050792">
    <property type="entry name" value="ADP-ribosylglycohydrolase"/>
</dbReference>
<feature type="region of interest" description="Disordered" evidence="4">
    <location>
        <begin position="110"/>
        <end position="136"/>
    </location>
</feature>
<dbReference type="OrthoDB" id="9798107at2"/>
<evidence type="ECO:0000256" key="2">
    <source>
        <dbReference type="ARBA" id="ARBA00022801"/>
    </source>
</evidence>
<evidence type="ECO:0000256" key="3">
    <source>
        <dbReference type="PIRSR" id="PIRSR605502-1"/>
    </source>
</evidence>
<comment type="cofactor">
    <cofactor evidence="3">
        <name>Mg(2+)</name>
        <dbReference type="ChEBI" id="CHEBI:18420"/>
    </cofactor>
    <text evidence="3">Binds 2 magnesium ions per subunit.</text>
</comment>
<evidence type="ECO:0000313" key="6">
    <source>
        <dbReference type="Proteomes" id="UP000264006"/>
    </source>
</evidence>
<evidence type="ECO:0000256" key="4">
    <source>
        <dbReference type="SAM" id="MobiDB-lite"/>
    </source>
</evidence>
<dbReference type="Pfam" id="PF03747">
    <property type="entry name" value="ADP_ribosyl_GH"/>
    <property type="match status" value="1"/>
</dbReference>
<dbReference type="RefSeq" id="WP_114594459.1">
    <property type="nucleotide sequence ID" value="NZ_CP031166.1"/>
</dbReference>
<keyword evidence="6" id="KW-1185">Reference proteome</keyword>
<dbReference type="GO" id="GO:0016787">
    <property type="term" value="F:hydrolase activity"/>
    <property type="evidence" value="ECO:0007669"/>
    <property type="project" value="UniProtKB-KW"/>
</dbReference>
<dbReference type="InterPro" id="IPR005502">
    <property type="entry name" value="Ribosyl_crysJ1"/>
</dbReference>
<keyword evidence="3" id="KW-0479">Metal-binding</keyword>
<feature type="binding site" evidence="3">
    <location>
        <position position="60"/>
    </location>
    <ligand>
        <name>Mg(2+)</name>
        <dbReference type="ChEBI" id="CHEBI:18420"/>
        <label>1</label>
    </ligand>
</feature>
<dbReference type="KEGG" id="euz:DVS28_b0075"/>
<dbReference type="SUPFAM" id="SSF101478">
    <property type="entry name" value="ADP-ribosylglycohydrolase"/>
    <property type="match status" value="1"/>
</dbReference>
<name>A0A346Y5U8_9ACTN</name>
<dbReference type="PANTHER" id="PTHR16222:SF24">
    <property type="entry name" value="ADP-RIBOSYLHYDROLASE ARH3"/>
    <property type="match status" value="1"/>
</dbReference>
<sequence>MTTTTSTDALDRATGALLGVHAGDSLGATTEFASPNPDPDTWVRDIVGGGAFNWAPGDPTDDTDLTAAVVRAYTDLIADGTDQTLDAVLDACARHFLSWYRSGPKDIGGTTSGSLARLRRTNDPRGSGNAAPDAQANGSLMRCIPTAVYRKDDPDRLAEETLAISAITHASTVATQSCLLYNRVVAALINGTDVRTAITDAAAELDGTEVGRVATSRLDASVDDPMPWRRGGWVLTALDIALWAALQVDRTTEDLLVDIINQGGDADTNGAIAGGLLGARDGVSGLPDRWVATLRLADEFRQAATAFVAG</sequence>
<accession>A0A346Y5U8</accession>
<keyword evidence="3" id="KW-0460">Magnesium</keyword>
<feature type="binding site" evidence="3">
    <location>
        <position position="61"/>
    </location>
    <ligand>
        <name>Mg(2+)</name>
        <dbReference type="ChEBI" id="CHEBI:18420"/>
        <label>1</label>
    </ligand>
</feature>
<evidence type="ECO:0000313" key="5">
    <source>
        <dbReference type="EMBL" id="AXV09845.1"/>
    </source>
</evidence>
<feature type="binding site" evidence="3">
    <location>
        <position position="62"/>
    </location>
    <ligand>
        <name>Mg(2+)</name>
        <dbReference type="ChEBI" id="CHEBI:18420"/>
        <label>1</label>
    </ligand>
</feature>
<dbReference type="GO" id="GO:0046872">
    <property type="term" value="F:metal ion binding"/>
    <property type="evidence" value="ECO:0007669"/>
    <property type="project" value="UniProtKB-KW"/>
</dbReference>
<gene>
    <name evidence="5" type="ORF">DVS28_b0075</name>
</gene>
<evidence type="ECO:0000256" key="1">
    <source>
        <dbReference type="ARBA" id="ARBA00010702"/>
    </source>
</evidence>
<dbReference type="InterPro" id="IPR036705">
    <property type="entry name" value="Ribosyl_crysJ1_sf"/>
</dbReference>
<proteinExistence type="inferred from homology"/>
<dbReference type="AlphaFoldDB" id="A0A346Y5U8"/>
<feature type="binding site" evidence="3">
    <location>
        <position position="267"/>
    </location>
    <ligand>
        <name>Mg(2+)</name>
        <dbReference type="ChEBI" id="CHEBI:18420"/>
        <label>1</label>
    </ligand>
</feature>
<feature type="binding site" evidence="3">
    <location>
        <position position="268"/>
    </location>
    <ligand>
        <name>Mg(2+)</name>
        <dbReference type="ChEBI" id="CHEBI:18420"/>
        <label>1</label>
    </ligand>
</feature>
<dbReference type="Proteomes" id="UP000264006">
    <property type="component" value="Plasmid pEDY32-46I"/>
</dbReference>
<feature type="binding site" evidence="3">
    <location>
        <position position="265"/>
    </location>
    <ligand>
        <name>Mg(2+)</name>
        <dbReference type="ChEBI" id="CHEBI:18420"/>
        <label>1</label>
    </ligand>
</feature>
<keyword evidence="2 5" id="KW-0378">Hydrolase</keyword>